<evidence type="ECO:0000256" key="1">
    <source>
        <dbReference type="SAM" id="MobiDB-lite"/>
    </source>
</evidence>
<dbReference type="Proteomes" id="UP001430990">
    <property type="component" value="Chromosome"/>
</dbReference>
<gene>
    <name evidence="2" type="ORF">BjapCC829_23150</name>
</gene>
<reference evidence="2" key="1">
    <citation type="submission" date="2021-11" db="EMBL/GenBank/DDBJ databases">
        <title>Australian commercial rhizobial inoculants.</title>
        <authorList>
            <person name="Kohlmeier M.G."/>
            <person name="O'Hara G.W."/>
            <person name="Colombi E."/>
            <person name="Ramsay J.P."/>
            <person name="Terpolilli J."/>
        </authorList>
    </citation>
    <scope>NUCLEOTIDE SEQUENCE</scope>
    <source>
        <strain evidence="2">CC829</strain>
    </source>
</reference>
<evidence type="ECO:0000313" key="3">
    <source>
        <dbReference type="Proteomes" id="UP001430990"/>
    </source>
</evidence>
<name>A0ABY3QAG8_9BRAD</name>
<feature type="compositionally biased region" description="Acidic residues" evidence="1">
    <location>
        <begin position="1"/>
        <end position="14"/>
    </location>
</feature>
<evidence type="ECO:0000313" key="2">
    <source>
        <dbReference type="EMBL" id="UFW82889.1"/>
    </source>
</evidence>
<feature type="region of interest" description="Disordered" evidence="1">
    <location>
        <begin position="1"/>
        <end position="27"/>
    </location>
</feature>
<sequence>MANEDGEWMEIGMDEGEKPRKSRAPIHDMPLYPTEAQIARAVLGDRAKEWRRIAKVLEDKEGLPKINELMGGRFWPAVVAFFYGWQSVPISGSIPEPKSKWEDKRPF</sequence>
<dbReference type="RefSeq" id="WP_231141956.1">
    <property type="nucleotide sequence ID" value="NZ_CP088100.1"/>
</dbReference>
<organism evidence="2 3">
    <name type="scientific">Bradyrhizobium barranii</name>
    <dbReference type="NCBI Taxonomy" id="2992140"/>
    <lineage>
        <taxon>Bacteria</taxon>
        <taxon>Pseudomonadati</taxon>
        <taxon>Pseudomonadota</taxon>
        <taxon>Alphaproteobacteria</taxon>
        <taxon>Hyphomicrobiales</taxon>
        <taxon>Nitrobacteraceae</taxon>
        <taxon>Bradyrhizobium</taxon>
    </lineage>
</organism>
<keyword evidence="3" id="KW-1185">Reference proteome</keyword>
<protein>
    <submittedName>
        <fullName evidence="2">Uncharacterized protein</fullName>
    </submittedName>
</protein>
<dbReference type="EMBL" id="CP088100">
    <property type="protein sequence ID" value="UFW82889.1"/>
    <property type="molecule type" value="Genomic_DNA"/>
</dbReference>
<proteinExistence type="predicted"/>
<accession>A0ABY3QAG8</accession>